<organism evidence="1 2">
    <name type="scientific">Marinobacter oulmenensis</name>
    <dbReference type="NCBI Taxonomy" id="643747"/>
    <lineage>
        <taxon>Bacteria</taxon>
        <taxon>Pseudomonadati</taxon>
        <taxon>Pseudomonadota</taxon>
        <taxon>Gammaproteobacteria</taxon>
        <taxon>Pseudomonadales</taxon>
        <taxon>Marinobacteraceae</taxon>
        <taxon>Marinobacter</taxon>
    </lineage>
</organism>
<dbReference type="EMBL" id="JACHFE010000012">
    <property type="protein sequence ID" value="MBB5322829.1"/>
    <property type="molecule type" value="Genomic_DNA"/>
</dbReference>
<protein>
    <submittedName>
        <fullName evidence="1">Uncharacterized protein</fullName>
    </submittedName>
</protein>
<comment type="caution">
    <text evidence="1">The sequence shown here is derived from an EMBL/GenBank/DDBJ whole genome shotgun (WGS) entry which is preliminary data.</text>
</comment>
<reference evidence="1 2" key="1">
    <citation type="submission" date="2020-08" db="EMBL/GenBank/DDBJ databases">
        <title>Genomic Encyclopedia of Type Strains, Phase IV (KMG-IV): sequencing the most valuable type-strain genomes for metagenomic binning, comparative biology and taxonomic classification.</title>
        <authorList>
            <person name="Goeker M."/>
        </authorList>
    </citation>
    <scope>NUCLEOTIDE SEQUENCE [LARGE SCALE GENOMIC DNA]</scope>
    <source>
        <strain evidence="1 2">DSM 22359</strain>
    </source>
</reference>
<gene>
    <name evidence="1" type="ORF">HNR38_003346</name>
</gene>
<proteinExistence type="predicted"/>
<sequence>MIPDTNVGGKVATINEVSDDQKTTFLYS</sequence>
<evidence type="ECO:0000313" key="1">
    <source>
        <dbReference type="EMBL" id="MBB5322829.1"/>
    </source>
</evidence>
<dbReference type="Proteomes" id="UP000591735">
    <property type="component" value="Unassembled WGS sequence"/>
</dbReference>
<dbReference type="AlphaFoldDB" id="A0A840UCK0"/>
<feature type="non-terminal residue" evidence="1">
    <location>
        <position position="28"/>
    </location>
</feature>
<keyword evidence="2" id="KW-1185">Reference proteome</keyword>
<evidence type="ECO:0000313" key="2">
    <source>
        <dbReference type="Proteomes" id="UP000591735"/>
    </source>
</evidence>
<accession>A0A840UCK0</accession>
<name>A0A840UCK0_9GAMM</name>